<organism evidence="2 3">
    <name type="scientific">Pleurodeles waltl</name>
    <name type="common">Iberian ribbed newt</name>
    <dbReference type="NCBI Taxonomy" id="8319"/>
    <lineage>
        <taxon>Eukaryota</taxon>
        <taxon>Metazoa</taxon>
        <taxon>Chordata</taxon>
        <taxon>Craniata</taxon>
        <taxon>Vertebrata</taxon>
        <taxon>Euteleostomi</taxon>
        <taxon>Amphibia</taxon>
        <taxon>Batrachia</taxon>
        <taxon>Caudata</taxon>
        <taxon>Salamandroidea</taxon>
        <taxon>Salamandridae</taxon>
        <taxon>Pleurodelinae</taxon>
        <taxon>Pleurodeles</taxon>
    </lineage>
</organism>
<comment type="caution">
    <text evidence="2">The sequence shown here is derived from an EMBL/GenBank/DDBJ whole genome shotgun (WGS) entry which is preliminary data.</text>
</comment>
<feature type="compositionally biased region" description="Pro residues" evidence="1">
    <location>
        <begin position="47"/>
        <end position="58"/>
    </location>
</feature>
<keyword evidence="3" id="KW-1185">Reference proteome</keyword>
<dbReference type="EMBL" id="JANPWB010000016">
    <property type="protein sequence ID" value="KAJ1081791.1"/>
    <property type="molecule type" value="Genomic_DNA"/>
</dbReference>
<name>A0AAV7KQZ3_PLEWA</name>
<proteinExistence type="predicted"/>
<reference evidence="2" key="1">
    <citation type="journal article" date="2022" name="bioRxiv">
        <title>Sequencing and chromosome-scale assembly of the giantPleurodeles waltlgenome.</title>
        <authorList>
            <person name="Brown T."/>
            <person name="Elewa A."/>
            <person name="Iarovenko S."/>
            <person name="Subramanian E."/>
            <person name="Araus A.J."/>
            <person name="Petzold A."/>
            <person name="Susuki M."/>
            <person name="Suzuki K.-i.T."/>
            <person name="Hayashi T."/>
            <person name="Toyoda A."/>
            <person name="Oliveira C."/>
            <person name="Osipova E."/>
            <person name="Leigh N.D."/>
            <person name="Simon A."/>
            <person name="Yun M.H."/>
        </authorList>
    </citation>
    <scope>NUCLEOTIDE SEQUENCE</scope>
    <source>
        <strain evidence="2">20211129_DDA</strain>
        <tissue evidence="2">Liver</tissue>
    </source>
</reference>
<gene>
    <name evidence="2" type="ORF">NDU88_001966</name>
</gene>
<evidence type="ECO:0000313" key="2">
    <source>
        <dbReference type="EMBL" id="KAJ1081791.1"/>
    </source>
</evidence>
<protein>
    <submittedName>
        <fullName evidence="2">Uncharacterized protein</fullName>
    </submittedName>
</protein>
<feature type="compositionally biased region" description="Polar residues" evidence="1">
    <location>
        <begin position="132"/>
        <end position="142"/>
    </location>
</feature>
<evidence type="ECO:0000313" key="3">
    <source>
        <dbReference type="Proteomes" id="UP001066276"/>
    </source>
</evidence>
<evidence type="ECO:0000256" key="1">
    <source>
        <dbReference type="SAM" id="MobiDB-lite"/>
    </source>
</evidence>
<accession>A0AAV7KQZ3</accession>
<dbReference type="AlphaFoldDB" id="A0AAV7KQZ3"/>
<feature type="compositionally biased region" description="Polar residues" evidence="1">
    <location>
        <begin position="1"/>
        <end position="26"/>
    </location>
</feature>
<feature type="region of interest" description="Disordered" evidence="1">
    <location>
        <begin position="1"/>
        <end position="178"/>
    </location>
</feature>
<feature type="compositionally biased region" description="Polar residues" evidence="1">
    <location>
        <begin position="77"/>
        <end position="91"/>
    </location>
</feature>
<sequence>MSPQMQASSSQRGSLSPGLQPSSATGQVARPRGGKAGPSDVTDLLKPAPPGQPLPQPAPRVHYQEAFRPDPVGTVPCSKSAQVSSSTGQNEPQRDQQPPPGSTSPTLWNGGTPRGRPKSAAAPEHRRGPISQHPQRTANSSRPQKDHYPRRASQHLDVAPPDVAASPPRPLEPLGRRPQRIMGARGSIIPPIRPLQLIASHPPSELHSRQRLSPLLAHQPGQESQRPSVARHLILPGQALHPGRQFRTTEAGAKSSTAVAGSTCVFAVLSGQKNRNVTALSGEM</sequence>
<dbReference type="Proteomes" id="UP001066276">
    <property type="component" value="Chromosome 12"/>
</dbReference>
<feature type="compositionally biased region" description="Low complexity" evidence="1">
    <location>
        <begin position="157"/>
        <end position="166"/>
    </location>
</feature>